<evidence type="ECO:0000313" key="2">
    <source>
        <dbReference type="EMBL" id="GGK30739.1"/>
    </source>
</evidence>
<evidence type="ECO:0000256" key="1">
    <source>
        <dbReference type="SAM" id="MobiDB-lite"/>
    </source>
</evidence>
<dbReference type="RefSeq" id="WP_386839224.1">
    <property type="nucleotide sequence ID" value="NZ_JBHUEV010000001.1"/>
</dbReference>
<keyword evidence="3" id="KW-1185">Reference proteome</keyword>
<proteinExistence type="predicted"/>
<dbReference type="EMBL" id="BMPP01000010">
    <property type="protein sequence ID" value="GGK30739.1"/>
    <property type="molecule type" value="Genomic_DNA"/>
</dbReference>
<comment type="caution">
    <text evidence="2">The sequence shown here is derived from an EMBL/GenBank/DDBJ whole genome shotgun (WGS) entry which is preliminary data.</text>
</comment>
<name>A0ABQ2EX60_9DEIO</name>
<accession>A0ABQ2EX60</accession>
<protein>
    <submittedName>
        <fullName evidence="2">Uncharacterized protein</fullName>
    </submittedName>
</protein>
<evidence type="ECO:0000313" key="3">
    <source>
        <dbReference type="Proteomes" id="UP000647587"/>
    </source>
</evidence>
<reference evidence="3" key="1">
    <citation type="journal article" date="2019" name="Int. J. Syst. Evol. Microbiol.">
        <title>The Global Catalogue of Microorganisms (GCM) 10K type strain sequencing project: providing services to taxonomists for standard genome sequencing and annotation.</title>
        <authorList>
            <consortium name="The Broad Institute Genomics Platform"/>
            <consortium name="The Broad Institute Genome Sequencing Center for Infectious Disease"/>
            <person name="Wu L."/>
            <person name="Ma J."/>
        </authorList>
    </citation>
    <scope>NUCLEOTIDE SEQUENCE [LARGE SCALE GENOMIC DNA]</scope>
    <source>
        <strain evidence="3">JCM 30331</strain>
    </source>
</reference>
<gene>
    <name evidence="2" type="ORF">GCM10008955_25690</name>
</gene>
<feature type="region of interest" description="Disordered" evidence="1">
    <location>
        <begin position="28"/>
        <end position="50"/>
    </location>
</feature>
<dbReference type="Proteomes" id="UP000647587">
    <property type="component" value="Unassembled WGS sequence"/>
</dbReference>
<sequence>MLQDRTFSLKLTRAEQRQHPFIRRQTQRGVPRLQLTGQGGLPRSRQTHEQLQGCRHVLRIRQPDSSFDLLQAA</sequence>
<organism evidence="2 3">
    <name type="scientific">Deinococcus malanensis</name>
    <dbReference type="NCBI Taxonomy" id="1706855"/>
    <lineage>
        <taxon>Bacteria</taxon>
        <taxon>Thermotogati</taxon>
        <taxon>Deinococcota</taxon>
        <taxon>Deinococci</taxon>
        <taxon>Deinococcales</taxon>
        <taxon>Deinococcaceae</taxon>
        <taxon>Deinococcus</taxon>
    </lineage>
</organism>